<dbReference type="EMBL" id="OUUZ01000019">
    <property type="protein sequence ID" value="SPQ27151.1"/>
    <property type="molecule type" value="Genomic_DNA"/>
</dbReference>
<accession>A0A446BXD0</accession>
<feature type="compositionally biased region" description="Low complexity" evidence="2">
    <location>
        <begin position="365"/>
        <end position="378"/>
    </location>
</feature>
<feature type="compositionally biased region" description="Polar residues" evidence="2">
    <location>
        <begin position="470"/>
        <end position="486"/>
    </location>
</feature>
<feature type="compositionally biased region" description="Basic and acidic residues" evidence="2">
    <location>
        <begin position="438"/>
        <end position="449"/>
    </location>
</feature>
<reference evidence="3 4" key="1">
    <citation type="submission" date="2018-04" db="EMBL/GenBank/DDBJ databases">
        <authorList>
            <person name="Huttner S."/>
            <person name="Dainat J."/>
        </authorList>
    </citation>
    <scope>NUCLEOTIDE SEQUENCE [LARGE SCALE GENOMIC DNA]</scope>
</reference>
<feature type="compositionally biased region" description="Polar residues" evidence="2">
    <location>
        <begin position="426"/>
        <end position="437"/>
    </location>
</feature>
<sequence length="486" mass="52793">MSPPGKDADAAAVEGLLRNLAAAPSVQRLSAVALNNAILREENDKLSKENSAAADMIHRVQTQLNSAKAELSKKADELEKVKEEKAALARKLAEVKDQLVQSEMNIKDLKDSFDTKQRSLEERAKDAEAELRGLKELSVKLRPVDEATTKKISECLQAVSSAACKLAGDFFGVNLPKDILDNRAVWSRIITHNSNSAKIPLPLSNSHCGKQMRAALLISVLGYELHKHIFQPTYLVKDVGLNKVLRTLAENEPDLESHLRSVLLAASEKARETNQRVYEVATNSILELVSPAVPQDSREAFQAELQELCATAFEKWQVIQALEDHVVPEFGDNRLSEPRGEWIPLTFKTTFAQQRANGTASAQGQATKNTPAAAPQAQPDTAADLLDGIAVWPAFYNLSSGDDETLAKGIILPPSLLKAAKAEEQATASTPRSPSSQLRRDLRDQERSSNSRRRRQSLVSGIGQADAGKQTGSFLSNGSSAGLNGA</sequence>
<evidence type="ECO:0000256" key="2">
    <source>
        <dbReference type="SAM" id="MobiDB-lite"/>
    </source>
</evidence>
<dbReference type="Proteomes" id="UP000289323">
    <property type="component" value="Unassembled WGS sequence"/>
</dbReference>
<evidence type="ECO:0000313" key="3">
    <source>
        <dbReference type="EMBL" id="SPQ27151.1"/>
    </source>
</evidence>
<proteinExistence type="predicted"/>
<feature type="region of interest" description="Disordered" evidence="2">
    <location>
        <begin position="422"/>
        <end position="486"/>
    </location>
</feature>
<keyword evidence="1" id="KW-0175">Coiled coil</keyword>
<feature type="compositionally biased region" description="Polar residues" evidence="2">
    <location>
        <begin position="354"/>
        <end position="364"/>
    </location>
</feature>
<protein>
    <submittedName>
        <fullName evidence="3">7534a6df-f22f-40ae-8475-15f5105bb5e2</fullName>
    </submittedName>
</protein>
<name>A0A446BXD0_9PEZI</name>
<gene>
    <name evidence="3" type="ORF">TT172_LOCUS9570</name>
</gene>
<evidence type="ECO:0000256" key="1">
    <source>
        <dbReference type="SAM" id="Coils"/>
    </source>
</evidence>
<organism evidence="3 4">
    <name type="scientific">Thermothielavioides terrestris</name>
    <dbReference type="NCBI Taxonomy" id="2587410"/>
    <lineage>
        <taxon>Eukaryota</taxon>
        <taxon>Fungi</taxon>
        <taxon>Dikarya</taxon>
        <taxon>Ascomycota</taxon>
        <taxon>Pezizomycotina</taxon>
        <taxon>Sordariomycetes</taxon>
        <taxon>Sordariomycetidae</taxon>
        <taxon>Sordariales</taxon>
        <taxon>Chaetomiaceae</taxon>
        <taxon>Thermothielavioides</taxon>
    </lineage>
</organism>
<evidence type="ECO:0000313" key="4">
    <source>
        <dbReference type="Proteomes" id="UP000289323"/>
    </source>
</evidence>
<feature type="coiled-coil region" evidence="1">
    <location>
        <begin position="29"/>
        <end position="137"/>
    </location>
</feature>
<feature type="region of interest" description="Disordered" evidence="2">
    <location>
        <begin position="354"/>
        <end position="378"/>
    </location>
</feature>
<dbReference type="AlphaFoldDB" id="A0A446BXD0"/>